<gene>
    <name evidence="2" type="ORF">MHI_LOCUS35364</name>
</gene>
<keyword evidence="3" id="KW-1185">Reference proteome</keyword>
<feature type="domain" description="Integrase zinc-binding" evidence="1">
    <location>
        <begin position="2"/>
        <end position="50"/>
    </location>
</feature>
<comment type="caution">
    <text evidence="2">The sequence shown here is derived from an EMBL/GenBank/DDBJ whole genome shotgun (WGS) entry which is preliminary data.</text>
</comment>
<dbReference type="OrthoDB" id="441971at2759"/>
<dbReference type="EMBL" id="CAJDYZ010000367">
    <property type="protein sequence ID" value="CAD1468282.1"/>
    <property type="molecule type" value="Genomic_DNA"/>
</dbReference>
<dbReference type="Gene3D" id="1.10.340.70">
    <property type="match status" value="1"/>
</dbReference>
<dbReference type="Pfam" id="PF17921">
    <property type="entry name" value="Integrase_H2C2"/>
    <property type="match status" value="1"/>
</dbReference>
<dbReference type="AlphaFoldDB" id="A0A6V7GTU5"/>
<protein>
    <recommendedName>
        <fullName evidence="1">Integrase zinc-binding domain-containing protein</fullName>
    </recommendedName>
</protein>
<accession>A0A6V7GTU5</accession>
<reference evidence="2" key="1">
    <citation type="submission" date="2020-07" db="EMBL/GenBank/DDBJ databases">
        <authorList>
            <person name="Nazaruddin N."/>
        </authorList>
    </citation>
    <scope>NUCLEOTIDE SEQUENCE</scope>
</reference>
<dbReference type="InterPro" id="IPR041588">
    <property type="entry name" value="Integrase_H2C2"/>
</dbReference>
<proteinExistence type="predicted"/>
<sequence length="86" mass="10265">EKVCKDSHISELQHFRNKTPARIKGKFYWPNMNKEIKDMISNCETFQREKLTRIRFREPASITYTPKDPNNKITMDIYGPLQMTSK</sequence>
<organism evidence="2 3">
    <name type="scientific">Heterotrigona itama</name>
    <dbReference type="NCBI Taxonomy" id="395501"/>
    <lineage>
        <taxon>Eukaryota</taxon>
        <taxon>Metazoa</taxon>
        <taxon>Ecdysozoa</taxon>
        <taxon>Arthropoda</taxon>
        <taxon>Hexapoda</taxon>
        <taxon>Insecta</taxon>
        <taxon>Pterygota</taxon>
        <taxon>Neoptera</taxon>
        <taxon>Endopterygota</taxon>
        <taxon>Hymenoptera</taxon>
        <taxon>Apocrita</taxon>
        <taxon>Aculeata</taxon>
        <taxon>Apoidea</taxon>
        <taxon>Anthophila</taxon>
        <taxon>Apidae</taxon>
        <taxon>Heterotrigona</taxon>
    </lineage>
</organism>
<feature type="non-terminal residue" evidence="2">
    <location>
        <position position="1"/>
    </location>
</feature>
<dbReference type="Proteomes" id="UP000752696">
    <property type="component" value="Unassembled WGS sequence"/>
</dbReference>
<evidence type="ECO:0000313" key="3">
    <source>
        <dbReference type="Proteomes" id="UP000752696"/>
    </source>
</evidence>
<name>A0A6V7GTU5_9HYME</name>
<feature type="non-terminal residue" evidence="2">
    <location>
        <position position="86"/>
    </location>
</feature>
<evidence type="ECO:0000259" key="1">
    <source>
        <dbReference type="Pfam" id="PF17921"/>
    </source>
</evidence>
<evidence type="ECO:0000313" key="2">
    <source>
        <dbReference type="EMBL" id="CAD1468282.1"/>
    </source>
</evidence>